<organism evidence="6 7">
    <name type="scientific">Holdemanella biformis DSM 3989</name>
    <dbReference type="NCBI Taxonomy" id="518637"/>
    <lineage>
        <taxon>Bacteria</taxon>
        <taxon>Bacillati</taxon>
        <taxon>Bacillota</taxon>
        <taxon>Erysipelotrichia</taxon>
        <taxon>Erysipelotrichales</taxon>
        <taxon>Erysipelotrichaceae</taxon>
        <taxon>Holdemanella</taxon>
    </lineage>
</organism>
<gene>
    <name evidence="6" type="ORF">EUBIFOR_01619</name>
</gene>
<keyword evidence="7" id="KW-1185">Reference proteome</keyword>
<proteinExistence type="predicted"/>
<feature type="transmembrane region" description="Helical" evidence="5">
    <location>
        <begin position="54"/>
        <end position="74"/>
    </location>
</feature>
<evidence type="ECO:0000256" key="5">
    <source>
        <dbReference type="SAM" id="Phobius"/>
    </source>
</evidence>
<keyword evidence="4 5" id="KW-0472">Membrane</keyword>
<dbReference type="GO" id="GO:0005524">
    <property type="term" value="F:ATP binding"/>
    <property type="evidence" value="ECO:0007669"/>
    <property type="project" value="InterPro"/>
</dbReference>
<evidence type="ECO:0000313" key="6">
    <source>
        <dbReference type="EMBL" id="EEC89809.1"/>
    </source>
</evidence>
<dbReference type="HOGENOM" id="CLU_2189462_0_0_9"/>
<comment type="subcellular location">
    <subcellularLocation>
        <location evidence="1">Cell membrane</location>
        <topology evidence="1">Multi-pass membrane protein</topology>
    </subcellularLocation>
</comment>
<dbReference type="Gene3D" id="1.20.1560.10">
    <property type="entry name" value="ABC transporter type 1, transmembrane domain"/>
    <property type="match status" value="1"/>
</dbReference>
<evidence type="ECO:0000256" key="2">
    <source>
        <dbReference type="ARBA" id="ARBA00022692"/>
    </source>
</evidence>
<comment type="caution">
    <text evidence="6">The sequence shown here is derived from an EMBL/GenBank/DDBJ whole genome shotgun (WGS) entry which is preliminary data.</text>
</comment>
<dbReference type="SUPFAM" id="SSF90123">
    <property type="entry name" value="ABC transporter transmembrane region"/>
    <property type="match status" value="1"/>
</dbReference>
<feature type="non-terminal residue" evidence="6">
    <location>
        <position position="110"/>
    </location>
</feature>
<evidence type="ECO:0000313" key="7">
    <source>
        <dbReference type="Proteomes" id="UP000004315"/>
    </source>
</evidence>
<evidence type="ECO:0000256" key="3">
    <source>
        <dbReference type="ARBA" id="ARBA00022989"/>
    </source>
</evidence>
<dbReference type="InterPro" id="IPR036640">
    <property type="entry name" value="ABC1_TM_sf"/>
</dbReference>
<evidence type="ECO:0000256" key="1">
    <source>
        <dbReference type="ARBA" id="ARBA00004651"/>
    </source>
</evidence>
<feature type="transmembrane region" description="Helical" evidence="5">
    <location>
        <begin position="12"/>
        <end position="34"/>
    </location>
</feature>
<evidence type="ECO:0000256" key="4">
    <source>
        <dbReference type="ARBA" id="ARBA00023136"/>
    </source>
</evidence>
<protein>
    <submittedName>
        <fullName evidence="6">Uncharacterized protein</fullName>
    </submittedName>
</protein>
<keyword evidence="3 5" id="KW-1133">Transmembrane helix</keyword>
<dbReference type="GO" id="GO:0005886">
    <property type="term" value="C:plasma membrane"/>
    <property type="evidence" value="ECO:0007669"/>
    <property type="project" value="UniProtKB-SubCell"/>
</dbReference>
<accession>B7CBP4</accession>
<reference evidence="6 7" key="1">
    <citation type="submission" date="2008-11" db="EMBL/GenBank/DDBJ databases">
        <title>Draft genome sequence of Eubacterium biforme (DSM 3989).</title>
        <authorList>
            <person name="Sudarsanam P."/>
            <person name="Ley R."/>
            <person name="Guruge J."/>
            <person name="Turnbaugh P.J."/>
            <person name="Mahowald M."/>
            <person name="Liep D."/>
            <person name="Gordon J."/>
        </authorList>
    </citation>
    <scope>NUCLEOTIDE SEQUENCE [LARGE SCALE GENOMIC DNA]</scope>
    <source>
        <strain evidence="6 7">DSM 3989</strain>
    </source>
</reference>
<keyword evidence="2 5" id="KW-0812">Transmembrane</keyword>
<name>B7CBP4_9FIRM</name>
<dbReference type="AlphaFoldDB" id="B7CBP4"/>
<dbReference type="Proteomes" id="UP000004315">
    <property type="component" value="Unassembled WGS sequence"/>
</dbReference>
<sequence length="110" mass="12651">MRMCRYILRNKKYFIGTLCTSLFAGVVPLFLAYVIQLISDVAFNNHFEKAGTCLFASVLFLIYTLMMTSINSIMKSTYRKKLKTDLGEDLYSSLMNQSYSTFKKEKIGNP</sequence>
<dbReference type="EMBL" id="ABYT01000087">
    <property type="protein sequence ID" value="EEC89809.1"/>
    <property type="molecule type" value="Genomic_DNA"/>
</dbReference>